<evidence type="ECO:0000313" key="2">
    <source>
        <dbReference type="Proteomes" id="UP001234202"/>
    </source>
</evidence>
<dbReference type="EMBL" id="JASBWV010000008">
    <property type="protein sequence ID" value="KAJ9124883.1"/>
    <property type="molecule type" value="Genomic_DNA"/>
</dbReference>
<reference evidence="1" key="1">
    <citation type="submission" date="2023-04" db="EMBL/GenBank/DDBJ databases">
        <title>Draft Genome sequencing of Naganishia species isolated from polar environments using Oxford Nanopore Technology.</title>
        <authorList>
            <person name="Leo P."/>
            <person name="Venkateswaran K."/>
        </authorList>
    </citation>
    <scope>NUCLEOTIDE SEQUENCE</scope>
    <source>
        <strain evidence="1">DBVPG 5303</strain>
    </source>
</reference>
<keyword evidence="2" id="KW-1185">Reference proteome</keyword>
<protein>
    <submittedName>
        <fullName evidence="1">Uncharacterized protein</fullName>
    </submittedName>
</protein>
<proteinExistence type="predicted"/>
<accession>A0ACC2XLL9</accession>
<organism evidence="1 2">
    <name type="scientific">Naganishia onofrii</name>
    <dbReference type="NCBI Taxonomy" id="1851511"/>
    <lineage>
        <taxon>Eukaryota</taxon>
        <taxon>Fungi</taxon>
        <taxon>Dikarya</taxon>
        <taxon>Basidiomycota</taxon>
        <taxon>Agaricomycotina</taxon>
        <taxon>Tremellomycetes</taxon>
        <taxon>Filobasidiales</taxon>
        <taxon>Filobasidiaceae</taxon>
        <taxon>Naganishia</taxon>
    </lineage>
</organism>
<comment type="caution">
    <text evidence="1">The sequence shown here is derived from an EMBL/GenBank/DDBJ whole genome shotgun (WGS) entry which is preliminary data.</text>
</comment>
<evidence type="ECO:0000313" key="1">
    <source>
        <dbReference type="EMBL" id="KAJ9124883.1"/>
    </source>
</evidence>
<gene>
    <name evidence="1" type="ORF">QFC24_002812</name>
</gene>
<dbReference type="Proteomes" id="UP001234202">
    <property type="component" value="Unassembled WGS sequence"/>
</dbReference>
<name>A0ACC2XLL9_9TREE</name>
<sequence length="107" mass="11668">MSSSIIGNIAVPSLSRFGPPPSEATTSRPAEDIALKRLKHPDATAAAVEAQEDPAYSAVTEAVGRDPLELRGKILDDDQMNEIRQRKKSGKIAQFYEDQNDVRSMEA</sequence>